<proteinExistence type="predicted"/>
<evidence type="ECO:0000256" key="1">
    <source>
        <dbReference type="SAM" id="MobiDB-lite"/>
    </source>
</evidence>
<feature type="region of interest" description="Disordered" evidence="1">
    <location>
        <begin position="47"/>
        <end position="114"/>
    </location>
</feature>
<sequence>MCDPVLLLLAVPFKNDAVKNAVLREQMKIDATKMGVPMEVVAATQQQLQHEAEADDPFAKMVNRGAQPAGRSAPAQPSSPEKQKAPPVPAAQQKTADEEEAEAQPQAGGSCAVM</sequence>
<protein>
    <submittedName>
        <fullName evidence="2">Unnamed protein product</fullName>
    </submittedName>
</protein>
<dbReference type="AlphaFoldDB" id="A0A9W6XWT0"/>
<comment type="caution">
    <text evidence="2">The sequence shown here is derived from an EMBL/GenBank/DDBJ whole genome shotgun (WGS) entry which is preliminary data.</text>
</comment>
<accession>A0A9W6XWT0</accession>
<keyword evidence="3" id="KW-1185">Reference proteome</keyword>
<dbReference type="EMBL" id="BSXT01002162">
    <property type="protein sequence ID" value="GMF47528.1"/>
    <property type="molecule type" value="Genomic_DNA"/>
</dbReference>
<gene>
    <name evidence="2" type="ORF">Pfra01_001799200</name>
</gene>
<organism evidence="2 3">
    <name type="scientific">Phytophthora fragariaefolia</name>
    <dbReference type="NCBI Taxonomy" id="1490495"/>
    <lineage>
        <taxon>Eukaryota</taxon>
        <taxon>Sar</taxon>
        <taxon>Stramenopiles</taxon>
        <taxon>Oomycota</taxon>
        <taxon>Peronosporomycetes</taxon>
        <taxon>Peronosporales</taxon>
        <taxon>Peronosporaceae</taxon>
        <taxon>Phytophthora</taxon>
    </lineage>
</organism>
<dbReference type="OrthoDB" id="187617at2759"/>
<name>A0A9W6XWT0_9STRA</name>
<reference evidence="2" key="1">
    <citation type="submission" date="2023-04" db="EMBL/GenBank/DDBJ databases">
        <title>Phytophthora fragariaefolia NBRC 109709.</title>
        <authorList>
            <person name="Ichikawa N."/>
            <person name="Sato H."/>
            <person name="Tonouchi N."/>
        </authorList>
    </citation>
    <scope>NUCLEOTIDE SEQUENCE</scope>
    <source>
        <strain evidence="2">NBRC 109709</strain>
    </source>
</reference>
<evidence type="ECO:0000313" key="3">
    <source>
        <dbReference type="Proteomes" id="UP001165121"/>
    </source>
</evidence>
<evidence type="ECO:0000313" key="2">
    <source>
        <dbReference type="EMBL" id="GMF47528.1"/>
    </source>
</evidence>
<dbReference type="Proteomes" id="UP001165121">
    <property type="component" value="Unassembled WGS sequence"/>
</dbReference>